<dbReference type="AlphaFoldDB" id="A0A5P2D1Y3"/>
<evidence type="ECO:0008006" key="5">
    <source>
        <dbReference type="Google" id="ProtNLM"/>
    </source>
</evidence>
<evidence type="ECO:0000256" key="2">
    <source>
        <dbReference type="SAM" id="SignalP"/>
    </source>
</evidence>
<feature type="compositionally biased region" description="Basic and acidic residues" evidence="1">
    <location>
        <begin position="205"/>
        <end position="354"/>
    </location>
</feature>
<gene>
    <name evidence="3" type="ORF">DEJ50_05505</name>
</gene>
<dbReference type="Proteomes" id="UP000325211">
    <property type="component" value="Chromosome"/>
</dbReference>
<proteinExistence type="predicted"/>
<evidence type="ECO:0000313" key="3">
    <source>
        <dbReference type="EMBL" id="QES47361.1"/>
    </source>
</evidence>
<keyword evidence="2" id="KW-0732">Signal</keyword>
<evidence type="ECO:0000313" key="4">
    <source>
        <dbReference type="Proteomes" id="UP000325211"/>
    </source>
</evidence>
<organism evidence="3 4">
    <name type="scientific">Streptomyces venezuelae</name>
    <dbReference type="NCBI Taxonomy" id="54571"/>
    <lineage>
        <taxon>Bacteria</taxon>
        <taxon>Bacillati</taxon>
        <taxon>Actinomycetota</taxon>
        <taxon>Actinomycetes</taxon>
        <taxon>Kitasatosporales</taxon>
        <taxon>Streptomycetaceae</taxon>
        <taxon>Streptomyces</taxon>
    </lineage>
</organism>
<sequence>MIPVNRARFLAAAVPSLLAVSLAGAPAWAAPAPSAFRPPVPHCLAPDGTDLNKLFDVKERIIGPEGCRTAFAKEKWVRTTPTWEVSGAAGAVYPEGYEPARVAPIDDFISKFVSATYVHDIGTPDEQSFTFSRNEVLRTGATNGGAYAVAVSPPFKALSVGTHTGTVFFTLTAEHCDGLGVDREENCLPEGTFAYTGDIPFDVVPRPKDGYPVDEKPDHGRPDHGKPDFHKPKPGKPDHGKPDHQKPDFHKPKPGKPDFKKPEHKKPDHEKPDYQKPDYHKPDPVKPDHKKPEPAKPDEKKPEDGKTDHKKPEPVKPDHGKPDPKKPEHGKPDHKKPEPSKPDEKKPDHEDGGEYRPFGF</sequence>
<reference evidence="3 4" key="1">
    <citation type="submission" date="2018-05" db="EMBL/GenBank/DDBJ databases">
        <title>Streptomyces venezuelae.</title>
        <authorList>
            <person name="Kim W."/>
            <person name="Lee N."/>
            <person name="Cho B.-K."/>
        </authorList>
    </citation>
    <scope>NUCLEOTIDE SEQUENCE [LARGE SCALE GENOMIC DNA]</scope>
    <source>
        <strain evidence="3 4">ATCC 21782</strain>
    </source>
</reference>
<dbReference type="EMBL" id="CP029190">
    <property type="protein sequence ID" value="QES47361.1"/>
    <property type="molecule type" value="Genomic_DNA"/>
</dbReference>
<evidence type="ECO:0000256" key="1">
    <source>
        <dbReference type="SAM" id="MobiDB-lite"/>
    </source>
</evidence>
<feature type="signal peptide" evidence="2">
    <location>
        <begin position="1"/>
        <end position="29"/>
    </location>
</feature>
<name>A0A5P2D1Y3_STRVZ</name>
<protein>
    <recommendedName>
        <fullName evidence="5">Secreted protein</fullName>
    </recommendedName>
</protein>
<feature type="chain" id="PRO_5024808902" description="Secreted protein" evidence="2">
    <location>
        <begin position="30"/>
        <end position="360"/>
    </location>
</feature>
<feature type="region of interest" description="Disordered" evidence="1">
    <location>
        <begin position="198"/>
        <end position="360"/>
    </location>
</feature>
<accession>A0A5P2D1Y3</accession>